<evidence type="ECO:0000256" key="1">
    <source>
        <dbReference type="ARBA" id="ARBA00006226"/>
    </source>
</evidence>
<gene>
    <name evidence="3" type="ORF">PHY01_43370</name>
</gene>
<dbReference type="InterPro" id="IPR007712">
    <property type="entry name" value="RelE/ParE_toxin"/>
</dbReference>
<reference evidence="3 4" key="1">
    <citation type="submission" date="2019-06" db="EMBL/GenBank/DDBJ databases">
        <title>Whole genome shotgun sequence of Pseudonocardia hydrocarbonoxydans NBRC 14498.</title>
        <authorList>
            <person name="Hosoyama A."/>
            <person name="Uohara A."/>
            <person name="Ohji S."/>
            <person name="Ichikawa N."/>
        </authorList>
    </citation>
    <scope>NUCLEOTIDE SEQUENCE [LARGE SCALE GENOMIC DNA]</scope>
    <source>
        <strain evidence="3 4">NBRC 14498</strain>
    </source>
</reference>
<comment type="caution">
    <text evidence="3">The sequence shown here is derived from an EMBL/GenBank/DDBJ whole genome shotgun (WGS) entry which is preliminary data.</text>
</comment>
<comment type="similarity">
    <text evidence="1">Belongs to the RelE toxin family.</text>
</comment>
<dbReference type="EMBL" id="BJNG01000039">
    <property type="protein sequence ID" value="GEC22054.1"/>
    <property type="molecule type" value="Genomic_DNA"/>
</dbReference>
<dbReference type="PANTHER" id="PTHR35601:SF1">
    <property type="entry name" value="TOXIN RELE"/>
    <property type="match status" value="1"/>
</dbReference>
<sequence>MGEPYDLRLAPAATRTIQNTLPEAVAAAVIEFVTGSLVANPRRVGKPLARELRGRYSARRGAFRIIYAIDDADMLVTVLRVEHRADVYRPR</sequence>
<dbReference type="InterPro" id="IPR035093">
    <property type="entry name" value="RelE/ParE_toxin_dom_sf"/>
</dbReference>
<accession>A0A4Y3WTG0</accession>
<evidence type="ECO:0000313" key="4">
    <source>
        <dbReference type="Proteomes" id="UP000320338"/>
    </source>
</evidence>
<proteinExistence type="inferred from homology"/>
<dbReference type="SUPFAM" id="SSF143011">
    <property type="entry name" value="RelE-like"/>
    <property type="match status" value="1"/>
</dbReference>
<dbReference type="AlphaFoldDB" id="A0A4Y3WTG0"/>
<keyword evidence="2" id="KW-1277">Toxin-antitoxin system</keyword>
<dbReference type="Gene3D" id="3.30.2310.20">
    <property type="entry name" value="RelE-like"/>
    <property type="match status" value="1"/>
</dbReference>
<organism evidence="3 4">
    <name type="scientific">Pseudonocardia hydrocarbonoxydans</name>
    <dbReference type="NCBI Taxonomy" id="76726"/>
    <lineage>
        <taxon>Bacteria</taxon>
        <taxon>Bacillati</taxon>
        <taxon>Actinomycetota</taxon>
        <taxon>Actinomycetes</taxon>
        <taxon>Pseudonocardiales</taxon>
        <taxon>Pseudonocardiaceae</taxon>
        <taxon>Pseudonocardia</taxon>
    </lineage>
</organism>
<evidence type="ECO:0000313" key="3">
    <source>
        <dbReference type="EMBL" id="GEC22054.1"/>
    </source>
</evidence>
<dbReference type="PANTHER" id="PTHR35601">
    <property type="entry name" value="TOXIN RELE"/>
    <property type="match status" value="1"/>
</dbReference>
<dbReference type="RefSeq" id="WP_246086051.1">
    <property type="nucleotide sequence ID" value="NZ_BAAARZ010000013.1"/>
</dbReference>
<dbReference type="Pfam" id="PF05016">
    <property type="entry name" value="ParE_toxin"/>
    <property type="match status" value="1"/>
</dbReference>
<name>A0A4Y3WTG0_9PSEU</name>
<dbReference type="Proteomes" id="UP000320338">
    <property type="component" value="Unassembled WGS sequence"/>
</dbReference>
<keyword evidence="4" id="KW-1185">Reference proteome</keyword>
<evidence type="ECO:0000256" key="2">
    <source>
        <dbReference type="ARBA" id="ARBA00022649"/>
    </source>
</evidence>
<protein>
    <submittedName>
        <fullName evidence="3">Toxin RelG</fullName>
    </submittedName>
</protein>